<proteinExistence type="predicted"/>
<evidence type="ECO:0000259" key="6">
    <source>
        <dbReference type="PROSITE" id="PS51742"/>
    </source>
</evidence>
<dbReference type="PANTHER" id="PTHR31100:SF63">
    <property type="entry name" value="AT-HOOK MOTIF NUCLEAR-LOCALIZED PROTEIN"/>
    <property type="match status" value="1"/>
</dbReference>
<evidence type="ECO:0000313" key="8">
    <source>
        <dbReference type="Proteomes" id="UP001157006"/>
    </source>
</evidence>
<organism evidence="7 8">
    <name type="scientific">Vicia faba</name>
    <name type="common">Broad bean</name>
    <name type="synonym">Faba vulgaris</name>
    <dbReference type="NCBI Taxonomy" id="3906"/>
    <lineage>
        <taxon>Eukaryota</taxon>
        <taxon>Viridiplantae</taxon>
        <taxon>Streptophyta</taxon>
        <taxon>Embryophyta</taxon>
        <taxon>Tracheophyta</taxon>
        <taxon>Spermatophyta</taxon>
        <taxon>Magnoliopsida</taxon>
        <taxon>eudicotyledons</taxon>
        <taxon>Gunneridae</taxon>
        <taxon>Pentapetalae</taxon>
        <taxon>rosids</taxon>
        <taxon>fabids</taxon>
        <taxon>Fabales</taxon>
        <taxon>Fabaceae</taxon>
        <taxon>Papilionoideae</taxon>
        <taxon>50 kb inversion clade</taxon>
        <taxon>NPAAA clade</taxon>
        <taxon>Hologalegina</taxon>
        <taxon>IRL clade</taxon>
        <taxon>Fabeae</taxon>
        <taxon>Vicia</taxon>
    </lineage>
</organism>
<reference evidence="7 8" key="1">
    <citation type="submission" date="2023-01" db="EMBL/GenBank/DDBJ databases">
        <authorList>
            <person name="Kreplak J."/>
        </authorList>
    </citation>
    <scope>NUCLEOTIDE SEQUENCE [LARGE SCALE GENOMIC DNA]</scope>
</reference>
<dbReference type="GO" id="GO:0003680">
    <property type="term" value="F:minor groove of adenine-thymine-rich DNA binding"/>
    <property type="evidence" value="ECO:0007669"/>
    <property type="project" value="InterPro"/>
</dbReference>
<feature type="domain" description="PPC" evidence="6">
    <location>
        <begin position="93"/>
        <end position="239"/>
    </location>
</feature>
<evidence type="ECO:0000256" key="2">
    <source>
        <dbReference type="ARBA" id="ARBA00023125"/>
    </source>
</evidence>
<sequence length="305" mass="33681">MPLMMADNKLSPSSLSPNFKNEYLENIVSRPTTTNNDNDDTLLMPPPSYAQTFSNGYMDLSQNPKEEITKKRKGRPQGSRNKPKSRIIIEENTEALAKVVTIKICVGEDIVETLVNYAIRRQVDIVVSRGFGLVCNVTLLDPVSCVPLLPIEGPLHMTSLFGTYVNPNCECVPSQFIANPPCSSFTIYFSGINGHVFGGVVGGKVIAAGIIFINATLVKKTTFHRAVSIKRNDRQIEEGGPIREDGAINNDDHLAHESHNNNNIVFHMSTTFNNVGANSTQLNHQMSHNYLPTDESAMSWNHSTH</sequence>
<accession>A0AAV0ZGA5</accession>
<name>A0AAV0ZGA5_VICFA</name>
<keyword evidence="2" id="KW-0238">DNA-binding</keyword>
<evidence type="ECO:0000313" key="7">
    <source>
        <dbReference type="EMBL" id="CAI8597685.1"/>
    </source>
</evidence>
<evidence type="ECO:0000256" key="5">
    <source>
        <dbReference type="SAM" id="MobiDB-lite"/>
    </source>
</evidence>
<keyword evidence="3" id="KW-0804">Transcription</keyword>
<dbReference type="Pfam" id="PF03479">
    <property type="entry name" value="PCC"/>
    <property type="match status" value="1"/>
</dbReference>
<protein>
    <recommendedName>
        <fullName evidence="6">PPC domain-containing protein</fullName>
    </recommendedName>
</protein>
<evidence type="ECO:0000256" key="1">
    <source>
        <dbReference type="ARBA" id="ARBA00023015"/>
    </source>
</evidence>
<dbReference type="Gene3D" id="3.30.1330.80">
    <property type="entry name" value="Hypothetical protein, similar to alpha- acetolactate decarboxylase, domain 2"/>
    <property type="match status" value="1"/>
</dbReference>
<dbReference type="AlphaFoldDB" id="A0AAV0ZGA5"/>
<dbReference type="EMBL" id="OX451737">
    <property type="protein sequence ID" value="CAI8597685.1"/>
    <property type="molecule type" value="Genomic_DNA"/>
</dbReference>
<dbReference type="PROSITE" id="PS51742">
    <property type="entry name" value="PPC"/>
    <property type="match status" value="1"/>
</dbReference>
<evidence type="ECO:0000256" key="3">
    <source>
        <dbReference type="ARBA" id="ARBA00023163"/>
    </source>
</evidence>
<keyword evidence="1" id="KW-0805">Transcription regulation</keyword>
<feature type="region of interest" description="Disordered" evidence="5">
    <location>
        <begin position="55"/>
        <end position="85"/>
    </location>
</feature>
<keyword evidence="4" id="KW-0539">Nucleus</keyword>
<dbReference type="Proteomes" id="UP001157006">
    <property type="component" value="Chromosome 2"/>
</dbReference>
<dbReference type="InterPro" id="IPR005175">
    <property type="entry name" value="PPC_dom"/>
</dbReference>
<dbReference type="PANTHER" id="PTHR31100">
    <property type="entry name" value="AT-HOOK MOTIF NUCLEAR-LOCALIZED PROTEIN 15"/>
    <property type="match status" value="1"/>
</dbReference>
<feature type="compositionally biased region" description="Basic residues" evidence="5">
    <location>
        <begin position="70"/>
        <end position="85"/>
    </location>
</feature>
<evidence type="ECO:0000256" key="4">
    <source>
        <dbReference type="ARBA" id="ARBA00023242"/>
    </source>
</evidence>
<gene>
    <name evidence="7" type="ORF">VFH_II093040</name>
</gene>
<keyword evidence="8" id="KW-1185">Reference proteome</keyword>
<dbReference type="InterPro" id="IPR014476">
    <property type="entry name" value="AHL15-29"/>
</dbReference>
<dbReference type="SUPFAM" id="SSF117856">
    <property type="entry name" value="AF0104/ALDC/Ptd012-like"/>
    <property type="match status" value="1"/>
</dbReference>
<dbReference type="GO" id="GO:0005634">
    <property type="term" value="C:nucleus"/>
    <property type="evidence" value="ECO:0007669"/>
    <property type="project" value="TreeGrafter"/>
</dbReference>
<dbReference type="GO" id="GO:0003700">
    <property type="term" value="F:DNA-binding transcription factor activity"/>
    <property type="evidence" value="ECO:0007669"/>
    <property type="project" value="TreeGrafter"/>
</dbReference>